<gene>
    <name evidence="3" type="ORF">EMPS_02669</name>
</gene>
<feature type="compositionally biased region" description="Polar residues" evidence="1">
    <location>
        <begin position="357"/>
        <end position="366"/>
    </location>
</feature>
<feature type="compositionally biased region" description="Polar residues" evidence="1">
    <location>
        <begin position="45"/>
        <end position="55"/>
    </location>
</feature>
<reference evidence="3" key="2">
    <citation type="journal article" date="2022" name="Microbiol. Resour. Announc.">
        <title>Whole-Genome Sequence of Entomortierella parvispora E1425, a Mucoromycotan Fungus Associated with Burkholderiaceae-Related Endosymbiotic Bacteria.</title>
        <authorList>
            <person name="Herlambang A."/>
            <person name="Guo Y."/>
            <person name="Takashima Y."/>
            <person name="Narisawa K."/>
            <person name="Ohta H."/>
            <person name="Nishizawa T."/>
        </authorList>
    </citation>
    <scope>NUCLEOTIDE SEQUENCE</scope>
    <source>
        <strain evidence="3">E1425</strain>
    </source>
</reference>
<protein>
    <submittedName>
        <fullName evidence="3">Uncharacterized protein</fullName>
    </submittedName>
</protein>
<reference evidence="3" key="1">
    <citation type="submission" date="2021-11" db="EMBL/GenBank/DDBJ databases">
        <authorList>
            <person name="Herlambang A."/>
            <person name="Guo Y."/>
            <person name="Takashima Y."/>
            <person name="Nishizawa T."/>
        </authorList>
    </citation>
    <scope>NUCLEOTIDE SEQUENCE</scope>
    <source>
        <strain evidence="3">E1425</strain>
    </source>
</reference>
<dbReference type="Proteomes" id="UP000827284">
    <property type="component" value="Unassembled WGS sequence"/>
</dbReference>
<feature type="compositionally biased region" description="Polar residues" evidence="1">
    <location>
        <begin position="92"/>
        <end position="107"/>
    </location>
</feature>
<feature type="transmembrane region" description="Helical" evidence="2">
    <location>
        <begin position="147"/>
        <end position="168"/>
    </location>
</feature>
<name>A0A9P3H558_9FUNG</name>
<accession>A0A9P3H558</accession>
<keyword evidence="2" id="KW-0812">Transmembrane</keyword>
<dbReference type="OrthoDB" id="2434295at2759"/>
<proteinExistence type="predicted"/>
<keyword evidence="2" id="KW-0472">Membrane</keyword>
<keyword evidence="2" id="KW-1133">Transmembrane helix</keyword>
<comment type="caution">
    <text evidence="3">The sequence shown here is derived from an EMBL/GenBank/DDBJ whole genome shotgun (WGS) entry which is preliminary data.</text>
</comment>
<organism evidence="3 4">
    <name type="scientific">Entomortierella parvispora</name>
    <dbReference type="NCBI Taxonomy" id="205924"/>
    <lineage>
        <taxon>Eukaryota</taxon>
        <taxon>Fungi</taxon>
        <taxon>Fungi incertae sedis</taxon>
        <taxon>Mucoromycota</taxon>
        <taxon>Mortierellomycotina</taxon>
        <taxon>Mortierellomycetes</taxon>
        <taxon>Mortierellales</taxon>
        <taxon>Mortierellaceae</taxon>
        <taxon>Entomortierella</taxon>
    </lineage>
</organism>
<feature type="compositionally biased region" description="Basic and acidic residues" evidence="1">
    <location>
        <begin position="32"/>
        <end position="42"/>
    </location>
</feature>
<evidence type="ECO:0000313" key="3">
    <source>
        <dbReference type="EMBL" id="GJJ70320.1"/>
    </source>
</evidence>
<sequence>MSFNSDAIQARRPTTHDDDGSDSVSVPMLHVGQHEDEHENPFQHRPQSSQHQSAGHYNVRIPTVEHWPAILMQGVKATAVFAGEKLRQIQAYQQDGSSSGRYSRLPTSSMSSSSSGQRPTFTFGSKRQLRDGGGRTMLCSGRRLSRILLLLCITVLIPVWIFVVPHTLKPYGDRDVWIRYYDHEEPIKIQVPLAKKVHVADVKRIAFGKIIQGYSKQRLEEGKVFLISGLEGKLNVGAPWVNSDWSFTSSPEVPILMVDPGDELFRFLQGSLKCFSGDEYYYGGVEPVVFRPPRDQWQPLARILRSISLDRRYGYRMPVDPKDITYLREGFNDPKKREQVSHGEYSYSQKEERRNVWQISPNQTDNRITDPSMWDLNNSPGEEHEADYL</sequence>
<dbReference type="EMBL" id="BQFW01000004">
    <property type="protein sequence ID" value="GJJ70320.1"/>
    <property type="molecule type" value="Genomic_DNA"/>
</dbReference>
<feature type="region of interest" description="Disordered" evidence="1">
    <location>
        <begin position="92"/>
        <end position="128"/>
    </location>
</feature>
<feature type="region of interest" description="Disordered" evidence="1">
    <location>
        <begin position="1"/>
        <end position="55"/>
    </location>
</feature>
<evidence type="ECO:0000256" key="2">
    <source>
        <dbReference type="SAM" id="Phobius"/>
    </source>
</evidence>
<dbReference type="AlphaFoldDB" id="A0A9P3H558"/>
<evidence type="ECO:0000256" key="1">
    <source>
        <dbReference type="SAM" id="MobiDB-lite"/>
    </source>
</evidence>
<keyword evidence="4" id="KW-1185">Reference proteome</keyword>
<feature type="region of interest" description="Disordered" evidence="1">
    <location>
        <begin position="337"/>
        <end position="389"/>
    </location>
</feature>
<feature type="compositionally biased region" description="Polar residues" evidence="1">
    <location>
        <begin position="116"/>
        <end position="125"/>
    </location>
</feature>
<evidence type="ECO:0000313" key="4">
    <source>
        <dbReference type="Proteomes" id="UP000827284"/>
    </source>
</evidence>